<dbReference type="SUPFAM" id="SSF47831">
    <property type="entry name" value="Enzyme I of the PEP:sugar phosphotransferase system HPr-binding (sub)domain"/>
    <property type="match status" value="1"/>
</dbReference>
<dbReference type="EMBL" id="NDXW01000001">
    <property type="protein sequence ID" value="RDH46341.1"/>
    <property type="molecule type" value="Genomic_DNA"/>
</dbReference>
<dbReference type="AlphaFoldDB" id="A0A4V1IP84"/>
<keyword evidence="12" id="KW-0479">Metal-binding</keyword>
<keyword evidence="13" id="KW-0418">Kinase</keyword>
<dbReference type="Pfam" id="PF00381">
    <property type="entry name" value="PTS-HPr"/>
    <property type="match status" value="1"/>
</dbReference>
<keyword evidence="17" id="KW-0670">Pyruvate</keyword>
<keyword evidence="9" id="KW-0762">Sugar transport</keyword>
<dbReference type="InterPro" id="IPR008731">
    <property type="entry name" value="PTS_EIN"/>
</dbReference>
<protein>
    <recommendedName>
        <fullName evidence="5">phosphoenolpyruvate--protein phosphotransferase</fullName>
        <ecNumber evidence="5">2.7.3.9</ecNumber>
    </recommendedName>
</protein>
<dbReference type="InterPro" id="IPR036637">
    <property type="entry name" value="Phosphohistidine_dom_sf"/>
</dbReference>
<dbReference type="Pfam" id="PF00359">
    <property type="entry name" value="PTS_EIIA_2"/>
    <property type="match status" value="1"/>
</dbReference>
<accession>A0A4V1IP84</accession>
<keyword evidence="10 17" id="KW-0808">Transferase</keyword>
<dbReference type="PROSITE" id="PS00372">
    <property type="entry name" value="PTS_EIIA_TYPE_2_HIS"/>
    <property type="match status" value="1"/>
</dbReference>
<evidence type="ECO:0000256" key="8">
    <source>
        <dbReference type="ARBA" id="ARBA00022553"/>
    </source>
</evidence>
<dbReference type="PROSITE" id="PS51094">
    <property type="entry name" value="PTS_EIIA_TYPE_2"/>
    <property type="match status" value="1"/>
</dbReference>
<dbReference type="CDD" id="cd00367">
    <property type="entry name" value="PTS-HPr_like"/>
    <property type="match status" value="1"/>
</dbReference>
<dbReference type="NCBIfam" id="TIGR01003">
    <property type="entry name" value="PTS_HPr_family"/>
    <property type="match status" value="1"/>
</dbReference>
<dbReference type="PANTHER" id="PTHR46244:SF6">
    <property type="entry name" value="PHOSPHOENOLPYRUVATE-PROTEIN PHOSPHOTRANSFERASE"/>
    <property type="match status" value="1"/>
</dbReference>
<dbReference type="InterPro" id="IPR018274">
    <property type="entry name" value="PEP_util_AS"/>
</dbReference>
<keyword evidence="14" id="KW-0460">Magnesium</keyword>
<keyword evidence="18" id="KW-1185">Reference proteome</keyword>
<organism evidence="17 18">
    <name type="scientific">Zooshikella ganghwensis</name>
    <dbReference type="NCBI Taxonomy" id="202772"/>
    <lineage>
        <taxon>Bacteria</taxon>
        <taxon>Pseudomonadati</taxon>
        <taxon>Pseudomonadota</taxon>
        <taxon>Gammaproteobacteria</taxon>
        <taxon>Oceanospirillales</taxon>
        <taxon>Zooshikellaceae</taxon>
        <taxon>Zooshikella</taxon>
    </lineage>
</organism>
<name>A0A4V1IP84_9GAMM</name>
<dbReference type="InterPro" id="IPR015813">
    <property type="entry name" value="Pyrv/PenolPyrv_kinase-like_dom"/>
</dbReference>
<keyword evidence="6" id="KW-0813">Transport</keyword>
<dbReference type="InterPro" id="IPR023151">
    <property type="entry name" value="PEP_util_CS"/>
</dbReference>
<dbReference type="InterPro" id="IPR016152">
    <property type="entry name" value="PTrfase/Anion_transptr"/>
</dbReference>
<dbReference type="PRINTS" id="PR01736">
    <property type="entry name" value="PHPHTRNFRASE"/>
</dbReference>
<evidence type="ECO:0000256" key="3">
    <source>
        <dbReference type="ARBA" id="ARBA00004496"/>
    </source>
</evidence>
<dbReference type="InterPro" id="IPR036618">
    <property type="entry name" value="PtsI_HPr-bd_sf"/>
</dbReference>
<dbReference type="PROSITE" id="PS51350">
    <property type="entry name" value="PTS_HPR_DOM"/>
    <property type="match status" value="1"/>
</dbReference>
<proteinExistence type="inferred from homology"/>
<dbReference type="InterPro" id="IPR006318">
    <property type="entry name" value="PTS_EI-like"/>
</dbReference>
<dbReference type="Pfam" id="PF00391">
    <property type="entry name" value="PEP-utilizers"/>
    <property type="match status" value="1"/>
</dbReference>
<evidence type="ECO:0000256" key="4">
    <source>
        <dbReference type="ARBA" id="ARBA00007837"/>
    </source>
</evidence>
<dbReference type="Pfam" id="PF02896">
    <property type="entry name" value="PEP-utilizers_C"/>
    <property type="match status" value="1"/>
</dbReference>
<dbReference type="PROSITE" id="PS00742">
    <property type="entry name" value="PEP_ENZYMES_2"/>
    <property type="match status" value="1"/>
</dbReference>
<keyword evidence="7" id="KW-0963">Cytoplasm</keyword>
<evidence type="ECO:0000256" key="7">
    <source>
        <dbReference type="ARBA" id="ARBA00022490"/>
    </source>
</evidence>
<dbReference type="InterPro" id="IPR040442">
    <property type="entry name" value="Pyrv_kinase-like_dom_sf"/>
</dbReference>
<dbReference type="SUPFAM" id="SSF52009">
    <property type="entry name" value="Phosphohistidine domain"/>
    <property type="match status" value="1"/>
</dbReference>
<comment type="catalytic activity">
    <reaction evidence="1">
        <text>L-histidyl-[protein] + phosphoenolpyruvate = N(pros)-phospho-L-histidyl-[protein] + pyruvate</text>
        <dbReference type="Rhea" id="RHEA:23880"/>
        <dbReference type="Rhea" id="RHEA-COMP:9745"/>
        <dbReference type="Rhea" id="RHEA-COMP:9746"/>
        <dbReference type="ChEBI" id="CHEBI:15361"/>
        <dbReference type="ChEBI" id="CHEBI:29979"/>
        <dbReference type="ChEBI" id="CHEBI:58702"/>
        <dbReference type="ChEBI" id="CHEBI:64837"/>
        <dbReference type="EC" id="2.7.3.9"/>
    </reaction>
</comment>
<dbReference type="PROSITE" id="PS00369">
    <property type="entry name" value="PTS_HPR_HIS"/>
    <property type="match status" value="1"/>
</dbReference>
<evidence type="ECO:0000259" key="16">
    <source>
        <dbReference type="PROSITE" id="PS51350"/>
    </source>
</evidence>
<dbReference type="InterPro" id="IPR000121">
    <property type="entry name" value="PEP_util_C"/>
</dbReference>
<dbReference type="Gene3D" id="3.40.930.10">
    <property type="entry name" value="Mannitol-specific EII, Chain A"/>
    <property type="match status" value="2"/>
</dbReference>
<comment type="subcellular location">
    <subcellularLocation>
        <location evidence="3">Cytoplasm</location>
    </subcellularLocation>
</comment>
<evidence type="ECO:0000256" key="14">
    <source>
        <dbReference type="ARBA" id="ARBA00022842"/>
    </source>
</evidence>
<comment type="cofactor">
    <cofactor evidence="2">
        <name>Mg(2+)</name>
        <dbReference type="ChEBI" id="CHEBI:18420"/>
    </cofactor>
</comment>
<reference evidence="17 18" key="1">
    <citation type="submission" date="2017-04" db="EMBL/GenBank/DDBJ databases">
        <title>Draft genome sequence of Zooshikella ganghwensis VG4 isolated from Red Sea sediments.</title>
        <authorList>
            <person name="Rehman Z."/>
            <person name="Alam I."/>
            <person name="Kamau A."/>
            <person name="Bajic V."/>
            <person name="Leiknes T."/>
        </authorList>
    </citation>
    <scope>NUCLEOTIDE SEQUENCE [LARGE SCALE GENOMIC DNA]</scope>
    <source>
        <strain evidence="17 18">VG4</strain>
    </source>
</reference>
<evidence type="ECO:0000256" key="9">
    <source>
        <dbReference type="ARBA" id="ARBA00022597"/>
    </source>
</evidence>
<dbReference type="InterPro" id="IPR002178">
    <property type="entry name" value="PTS_EIIA_type-2_dom"/>
</dbReference>
<dbReference type="GO" id="GO:0008965">
    <property type="term" value="F:phosphoenolpyruvate-protein phosphotransferase activity"/>
    <property type="evidence" value="ECO:0007669"/>
    <property type="project" value="UniProtKB-EC"/>
</dbReference>
<dbReference type="GO" id="GO:0016301">
    <property type="term" value="F:kinase activity"/>
    <property type="evidence" value="ECO:0007669"/>
    <property type="project" value="UniProtKB-KW"/>
</dbReference>
<dbReference type="PRINTS" id="PR00107">
    <property type="entry name" value="PHOSPHOCPHPR"/>
</dbReference>
<gene>
    <name evidence="17" type="primary">ptsP</name>
    <name evidence="17" type="ORF">B9G39_24415</name>
</gene>
<evidence type="ECO:0000313" key="17">
    <source>
        <dbReference type="EMBL" id="RDH46341.1"/>
    </source>
</evidence>
<evidence type="ECO:0000256" key="11">
    <source>
        <dbReference type="ARBA" id="ARBA00022683"/>
    </source>
</evidence>
<comment type="caution">
    <text evidence="17">The sequence shown here is derived from an EMBL/GenBank/DDBJ whole genome shotgun (WGS) entry which is preliminary data.</text>
</comment>
<dbReference type="SUPFAM" id="SSF51621">
    <property type="entry name" value="Phosphoenolpyruvate/pyruvate domain"/>
    <property type="match status" value="1"/>
</dbReference>
<evidence type="ECO:0000256" key="5">
    <source>
        <dbReference type="ARBA" id="ARBA00012232"/>
    </source>
</evidence>
<keyword evidence="11" id="KW-0598">Phosphotransferase system</keyword>
<dbReference type="Pfam" id="PF05524">
    <property type="entry name" value="PEP-utilisers_N"/>
    <property type="match status" value="1"/>
</dbReference>
<dbReference type="CDD" id="cd00211">
    <property type="entry name" value="PTS_IIA_fru"/>
    <property type="match status" value="1"/>
</dbReference>
<dbReference type="InterPro" id="IPR050499">
    <property type="entry name" value="PEP-utilizing_PTS_enzyme"/>
</dbReference>
<dbReference type="EC" id="2.7.3.9" evidence="5"/>
<dbReference type="InterPro" id="IPR000032">
    <property type="entry name" value="HPr-like"/>
</dbReference>
<dbReference type="GO" id="GO:0046872">
    <property type="term" value="F:metal ion binding"/>
    <property type="evidence" value="ECO:0007669"/>
    <property type="project" value="UniProtKB-KW"/>
</dbReference>
<dbReference type="InterPro" id="IPR035895">
    <property type="entry name" value="HPr-like_sf"/>
</dbReference>
<dbReference type="Gene3D" id="3.50.30.10">
    <property type="entry name" value="Phosphohistidine domain"/>
    <property type="match status" value="1"/>
</dbReference>
<keyword evidence="8" id="KW-0597">Phosphoprotein</keyword>
<feature type="domain" description="PTS EIIA type-2" evidence="15">
    <location>
        <begin position="5"/>
        <end position="145"/>
    </location>
</feature>
<dbReference type="SUPFAM" id="SSF55804">
    <property type="entry name" value="Phoshotransferase/anion transport protein"/>
    <property type="match status" value="2"/>
</dbReference>
<dbReference type="PANTHER" id="PTHR46244">
    <property type="entry name" value="PHOSPHOENOLPYRUVATE-PROTEIN PHOSPHOTRANSFERASE"/>
    <property type="match status" value="1"/>
</dbReference>
<comment type="similarity">
    <text evidence="4">Belongs to the PEP-utilizing enzyme family.</text>
</comment>
<evidence type="ECO:0000313" key="18">
    <source>
        <dbReference type="Proteomes" id="UP000257039"/>
    </source>
</evidence>
<dbReference type="InterPro" id="IPR001020">
    <property type="entry name" value="PTS_HPr_His_P_site"/>
</dbReference>
<evidence type="ECO:0000259" key="15">
    <source>
        <dbReference type="PROSITE" id="PS51094"/>
    </source>
</evidence>
<evidence type="ECO:0000256" key="13">
    <source>
        <dbReference type="ARBA" id="ARBA00022777"/>
    </source>
</evidence>
<dbReference type="PROSITE" id="PS00370">
    <property type="entry name" value="PEP_ENZYMES_PHOS_SITE"/>
    <property type="match status" value="1"/>
</dbReference>
<dbReference type="NCBIfam" id="TIGR01417">
    <property type="entry name" value="PTS_I_fam"/>
    <property type="match status" value="1"/>
</dbReference>
<evidence type="ECO:0000256" key="2">
    <source>
        <dbReference type="ARBA" id="ARBA00001946"/>
    </source>
</evidence>
<evidence type="ECO:0000256" key="10">
    <source>
        <dbReference type="ARBA" id="ARBA00022679"/>
    </source>
</evidence>
<sequence>MASMLTLTSQDISLHASASSKAQALQLVAESMVDGNLVKAGYFDALMAREKQISTYLGQGIAIPHGTADSKSEVLNTGIRVVQFPQGVDWGDGQIAYIVVGIAAKSEEHLTILQRLTHVIGDEQTAAELKDTNDPSLIAAVLNGQQPSQKLQFDRNFVALQQPLSSLNSAASLAMTKLLDADVISWEFAHQLPELQPRYLAEGVWLVGGSVGVKRSAIAAVQLAEPTILKQQPFKFLVMFAAVDRQHEQVIQRLMQLHFKGALSQLVNAVNPQEVVRLISSDVIEGKNITVTVLNADGLHARPAAQLVKSLENLDCQIVVEPADHSVLPVNARSLTQLLSLGVVHGQKLVFTAQGSQAVKALEVVEQGFLDGLGEPTVPVVDSTNKPQEEQHLEKTVLTSGIIQGVGAAQGIAVAPMQLHFNTLGSSVVDDAQHYSPTEEIPRLQYAIDAARQQLGKQVERLTQEDLVAILSMHRDMLEDPELSDQAEQLMKLGHKAEWSWQQSFTKLADIQAALPNPLLAQRAADIRDVGERVLQLLTKHDEASSSAEKPHIWVTDELLPSTLAEMDTTLVKGIATAYGGANSHAAILARSLGIPLVVGLGESLLTLETPWMAILDGDKGLLEIAPEALRIQQAKQTAERQKQLEARALASCQQPAITQDQHKIEVAGNIANLAEAEKTVEMGGEAVGLLRTEFVFMHYATEPSEAQQQQYYQQIIKALAGRPLVARCLDVGGDKPLPFLPQPKEENPFLGVRGIRLTLQHPHVLETQLSALMAAAGDKPLRIMFPMVTDLAEWHEIKAIAKRIQAKYSCADLQLGIMIEVPAAALLAERFASEVDFFSIGTNDLSQYTLAMDRGHPKLSARVDPLHPAVLQLIKHTVDGAKQGQAWVGVCGEMAADTAGLALLLGLGVDEVSVSSKAIPRTKLYLRHMSFKDCQQLAERALSLSDADQVRGLAGDYVETITAVLSGEKK</sequence>
<evidence type="ECO:0000256" key="6">
    <source>
        <dbReference type="ARBA" id="ARBA00022448"/>
    </source>
</evidence>
<dbReference type="SUPFAM" id="SSF55594">
    <property type="entry name" value="HPr-like"/>
    <property type="match status" value="1"/>
</dbReference>
<dbReference type="Gene3D" id="3.20.20.60">
    <property type="entry name" value="Phosphoenolpyruvate-binding domains"/>
    <property type="match status" value="1"/>
</dbReference>
<dbReference type="Gene3D" id="1.10.274.10">
    <property type="entry name" value="PtsI, HPr-binding domain"/>
    <property type="match status" value="1"/>
</dbReference>
<dbReference type="GO" id="GO:0009401">
    <property type="term" value="P:phosphoenolpyruvate-dependent sugar phosphotransferase system"/>
    <property type="evidence" value="ECO:0007669"/>
    <property type="project" value="UniProtKB-KW"/>
</dbReference>
<feature type="domain" description="HPr" evidence="16">
    <location>
        <begin position="284"/>
        <end position="376"/>
    </location>
</feature>
<evidence type="ECO:0000256" key="12">
    <source>
        <dbReference type="ARBA" id="ARBA00022723"/>
    </source>
</evidence>
<dbReference type="InterPro" id="IPR008279">
    <property type="entry name" value="PEP-util_enz_mobile_dom"/>
</dbReference>
<dbReference type="GO" id="GO:0005737">
    <property type="term" value="C:cytoplasm"/>
    <property type="evidence" value="ECO:0007669"/>
    <property type="project" value="UniProtKB-SubCell"/>
</dbReference>
<dbReference type="NCBIfam" id="NF008319">
    <property type="entry name" value="PRK11109.1"/>
    <property type="match status" value="1"/>
</dbReference>
<dbReference type="Proteomes" id="UP000257039">
    <property type="component" value="Unassembled WGS sequence"/>
</dbReference>
<evidence type="ECO:0000256" key="1">
    <source>
        <dbReference type="ARBA" id="ARBA00000683"/>
    </source>
</evidence>
<dbReference type="Gene3D" id="3.30.1340.10">
    <property type="entry name" value="HPr-like"/>
    <property type="match status" value="1"/>
</dbReference>